<name>A0AAF3J999_9BILA</name>
<keyword evidence="1" id="KW-0732">Signal</keyword>
<proteinExistence type="predicted"/>
<evidence type="ECO:0000313" key="3">
    <source>
        <dbReference type="WBParaSite" id="MBELARI_LOCUS4517"/>
    </source>
</evidence>
<evidence type="ECO:0000256" key="1">
    <source>
        <dbReference type="SAM" id="SignalP"/>
    </source>
</evidence>
<dbReference type="WBParaSite" id="MBELARI_LOCUS4517">
    <property type="protein sequence ID" value="MBELARI_LOCUS4517"/>
    <property type="gene ID" value="MBELARI_LOCUS4517"/>
</dbReference>
<evidence type="ECO:0000313" key="2">
    <source>
        <dbReference type="Proteomes" id="UP000887575"/>
    </source>
</evidence>
<protein>
    <submittedName>
        <fullName evidence="3">Uncharacterized protein</fullName>
    </submittedName>
</protein>
<keyword evidence="2" id="KW-1185">Reference proteome</keyword>
<dbReference type="Proteomes" id="UP000887575">
    <property type="component" value="Unassembled WGS sequence"/>
</dbReference>
<feature type="chain" id="PRO_5042298035" evidence="1">
    <location>
        <begin position="20"/>
        <end position="91"/>
    </location>
</feature>
<reference evidence="3" key="1">
    <citation type="submission" date="2024-02" db="UniProtKB">
        <authorList>
            <consortium name="WormBaseParasite"/>
        </authorList>
    </citation>
    <scope>IDENTIFICATION</scope>
</reference>
<accession>A0AAF3J999</accession>
<dbReference type="AlphaFoldDB" id="A0AAF3J999"/>
<organism evidence="2 3">
    <name type="scientific">Mesorhabditis belari</name>
    <dbReference type="NCBI Taxonomy" id="2138241"/>
    <lineage>
        <taxon>Eukaryota</taxon>
        <taxon>Metazoa</taxon>
        <taxon>Ecdysozoa</taxon>
        <taxon>Nematoda</taxon>
        <taxon>Chromadorea</taxon>
        <taxon>Rhabditida</taxon>
        <taxon>Rhabditina</taxon>
        <taxon>Rhabditomorpha</taxon>
        <taxon>Rhabditoidea</taxon>
        <taxon>Rhabditidae</taxon>
        <taxon>Mesorhabditinae</taxon>
        <taxon>Mesorhabditis</taxon>
    </lineage>
</organism>
<sequence>MKFFFTFAFVICIFVVAEAFVCPTGHAACGPGKGCSVGFRCNTPPGGPSGCCYRPGTFCPIAARCGPGNGWTCSVGACLSPAPYANGCCVR</sequence>
<feature type="signal peptide" evidence="1">
    <location>
        <begin position="1"/>
        <end position="19"/>
    </location>
</feature>